<dbReference type="Proteomes" id="UP001596432">
    <property type="component" value="Unassembled WGS sequence"/>
</dbReference>
<keyword evidence="3" id="KW-1185">Reference proteome</keyword>
<evidence type="ECO:0008006" key="4">
    <source>
        <dbReference type="Google" id="ProtNLM"/>
    </source>
</evidence>
<feature type="region of interest" description="Disordered" evidence="1">
    <location>
        <begin position="132"/>
        <end position="176"/>
    </location>
</feature>
<dbReference type="RefSeq" id="WP_274322547.1">
    <property type="nucleotide sequence ID" value="NZ_CP118158.1"/>
</dbReference>
<name>A0ABD5Y3K7_9EURY</name>
<feature type="compositionally biased region" description="Basic and acidic residues" evidence="1">
    <location>
        <begin position="135"/>
        <end position="158"/>
    </location>
</feature>
<sequence length="176" mass="18216">MSSRRQFLAAFGTTAAASVAGCSGGGSTAGTVARKDVTVAVPQQVGDPVEASVALLGFEPDRSLVHGEYDPEHAGAAVDGATLSVSEQTHDALADAFASVRYSVNVVPEDGTEPVNGVVTREDFGALTVGGRATVDPRRGEDGLGRVGVRETTPRESDPTTVTVSRFDLDERLDRS</sequence>
<dbReference type="PROSITE" id="PS51318">
    <property type="entry name" value="TAT"/>
    <property type="match status" value="1"/>
</dbReference>
<evidence type="ECO:0000256" key="1">
    <source>
        <dbReference type="SAM" id="MobiDB-lite"/>
    </source>
</evidence>
<dbReference type="InterPro" id="IPR006311">
    <property type="entry name" value="TAT_signal"/>
</dbReference>
<dbReference type="GeneID" id="78821779"/>
<accession>A0ABD5Y3K7</accession>
<protein>
    <recommendedName>
        <fullName evidence="4">Tat (Twin-arginine translocation) pathway signal sequence</fullName>
    </recommendedName>
</protein>
<evidence type="ECO:0000313" key="2">
    <source>
        <dbReference type="EMBL" id="MFC7141466.1"/>
    </source>
</evidence>
<proteinExistence type="predicted"/>
<dbReference type="PROSITE" id="PS51257">
    <property type="entry name" value="PROKAR_LIPOPROTEIN"/>
    <property type="match status" value="1"/>
</dbReference>
<gene>
    <name evidence="2" type="ORF">ACFQMA_16705</name>
</gene>
<dbReference type="EMBL" id="JBHTAS010000001">
    <property type="protein sequence ID" value="MFC7141466.1"/>
    <property type="molecule type" value="Genomic_DNA"/>
</dbReference>
<feature type="compositionally biased region" description="Basic and acidic residues" evidence="1">
    <location>
        <begin position="167"/>
        <end position="176"/>
    </location>
</feature>
<reference evidence="2 3" key="1">
    <citation type="journal article" date="2019" name="Int. J. Syst. Evol. Microbiol.">
        <title>The Global Catalogue of Microorganisms (GCM) 10K type strain sequencing project: providing services to taxonomists for standard genome sequencing and annotation.</title>
        <authorList>
            <consortium name="The Broad Institute Genomics Platform"/>
            <consortium name="The Broad Institute Genome Sequencing Center for Infectious Disease"/>
            <person name="Wu L."/>
            <person name="Ma J."/>
        </authorList>
    </citation>
    <scope>NUCLEOTIDE SEQUENCE [LARGE SCALE GENOMIC DNA]</scope>
    <source>
        <strain evidence="2 3">XZYJT29</strain>
    </source>
</reference>
<organism evidence="2 3">
    <name type="scientific">Halosimplex aquaticum</name>
    <dbReference type="NCBI Taxonomy" id="3026162"/>
    <lineage>
        <taxon>Archaea</taxon>
        <taxon>Methanobacteriati</taxon>
        <taxon>Methanobacteriota</taxon>
        <taxon>Stenosarchaea group</taxon>
        <taxon>Halobacteria</taxon>
        <taxon>Halobacteriales</taxon>
        <taxon>Haloarculaceae</taxon>
        <taxon>Halosimplex</taxon>
    </lineage>
</organism>
<comment type="caution">
    <text evidence="2">The sequence shown here is derived from an EMBL/GenBank/DDBJ whole genome shotgun (WGS) entry which is preliminary data.</text>
</comment>
<evidence type="ECO:0000313" key="3">
    <source>
        <dbReference type="Proteomes" id="UP001596432"/>
    </source>
</evidence>
<dbReference type="AlphaFoldDB" id="A0ABD5Y3K7"/>